<feature type="compositionally biased region" description="Low complexity" evidence="5">
    <location>
        <begin position="263"/>
        <end position="275"/>
    </location>
</feature>
<dbReference type="PANTHER" id="PTHR21446:SF12">
    <property type="entry name" value="POTASSIUM CHANNEL TETRAMERIZATION DOMAIN CONTAINING 1"/>
    <property type="match status" value="1"/>
</dbReference>
<proteinExistence type="predicted"/>
<dbReference type="InterPro" id="IPR021893">
    <property type="entry name" value="ZMYM2-like_C"/>
</dbReference>
<evidence type="ECO:0000256" key="4">
    <source>
        <dbReference type="ARBA" id="ARBA00023172"/>
    </source>
</evidence>
<dbReference type="GO" id="GO:0003677">
    <property type="term" value="F:DNA binding"/>
    <property type="evidence" value="ECO:0007669"/>
    <property type="project" value="InterPro"/>
</dbReference>
<dbReference type="AlphaFoldDB" id="A0A7D9ELG3"/>
<dbReference type="GO" id="GO:0015074">
    <property type="term" value="P:DNA integration"/>
    <property type="evidence" value="ECO:0007669"/>
    <property type="project" value="InterPro"/>
</dbReference>
<dbReference type="InterPro" id="IPR052787">
    <property type="entry name" value="MAVS"/>
</dbReference>
<feature type="region of interest" description="Disordered" evidence="5">
    <location>
        <begin position="243"/>
        <end position="283"/>
    </location>
</feature>
<dbReference type="EMBL" id="CACRXK020007848">
    <property type="protein sequence ID" value="CAB4013338.1"/>
    <property type="molecule type" value="Genomic_DNA"/>
</dbReference>
<dbReference type="Pfam" id="PF12012">
    <property type="entry name" value="DUF3504"/>
    <property type="match status" value="1"/>
</dbReference>
<sequence>MGSLRTIRFGLKRYLKTVTGFDIINDEGFNEANEVYSAKCVQLKKEGLAKVQHKPPMANADLKKLYESAVFNTNNPKTLLNKVFFEIMLCFCCRGRQNLRQLKKSHFAVLVDASGKKLVTKVVDELTKNHRENDEAEQGGMMYATEGPFCPVASFEKYLQHLNPQNEFLFQRPKKNTTADSDVWYANMVVGERYLGDMMKNRSKQAGLSQQNTNHSIRATAVTILDKSGFEARHIISVSGHRSESSIRSYSKTDEATKKRISETLTSATTGTSGSDFPAMIYDPQQITEPALVATS</sequence>
<name>A0A7D9ELG3_PARCT</name>
<keyword evidence="8" id="KW-1185">Reference proteome</keyword>
<comment type="caution">
    <text evidence="7">The sequence shown here is derived from an EMBL/GenBank/DDBJ whole genome shotgun (WGS) entry which is preliminary data.</text>
</comment>
<dbReference type="OrthoDB" id="5981173at2759"/>
<reference evidence="7" key="1">
    <citation type="submission" date="2020-04" db="EMBL/GenBank/DDBJ databases">
        <authorList>
            <person name="Alioto T."/>
            <person name="Alioto T."/>
            <person name="Gomez Garrido J."/>
        </authorList>
    </citation>
    <scope>NUCLEOTIDE SEQUENCE</scope>
    <source>
        <strain evidence="7">A484AB</strain>
    </source>
</reference>
<evidence type="ECO:0000256" key="1">
    <source>
        <dbReference type="ARBA" id="ARBA00022499"/>
    </source>
</evidence>
<dbReference type="SUPFAM" id="SSF56349">
    <property type="entry name" value="DNA breaking-rejoining enzymes"/>
    <property type="match status" value="1"/>
</dbReference>
<dbReference type="Gene3D" id="1.10.443.10">
    <property type="entry name" value="Intergrase catalytic core"/>
    <property type="match status" value="1"/>
</dbReference>
<organism evidence="7 8">
    <name type="scientific">Paramuricea clavata</name>
    <name type="common">Red gorgonian</name>
    <name type="synonym">Violescent sea-whip</name>
    <dbReference type="NCBI Taxonomy" id="317549"/>
    <lineage>
        <taxon>Eukaryota</taxon>
        <taxon>Metazoa</taxon>
        <taxon>Cnidaria</taxon>
        <taxon>Anthozoa</taxon>
        <taxon>Octocorallia</taxon>
        <taxon>Malacalcyonacea</taxon>
        <taxon>Plexauridae</taxon>
        <taxon>Paramuricea</taxon>
    </lineage>
</organism>
<evidence type="ECO:0000259" key="6">
    <source>
        <dbReference type="Pfam" id="PF12012"/>
    </source>
</evidence>
<gene>
    <name evidence="7" type="ORF">PACLA_8A014900</name>
</gene>
<feature type="domain" description="ZMYM2-like/QRICH1 C-terminal" evidence="6">
    <location>
        <begin position="63"/>
        <end position="200"/>
    </location>
</feature>
<keyword evidence="4" id="KW-0233">DNA recombination</keyword>
<evidence type="ECO:0000313" key="7">
    <source>
        <dbReference type="EMBL" id="CAB4013338.1"/>
    </source>
</evidence>
<protein>
    <submittedName>
        <fullName evidence="7">Integrator complex subunit 9-like</fullName>
    </submittedName>
</protein>
<accession>A0A7D9ELG3</accession>
<evidence type="ECO:0000313" key="8">
    <source>
        <dbReference type="Proteomes" id="UP001152795"/>
    </source>
</evidence>
<evidence type="ECO:0000256" key="5">
    <source>
        <dbReference type="SAM" id="MobiDB-lite"/>
    </source>
</evidence>
<dbReference type="PANTHER" id="PTHR21446">
    <property type="entry name" value="DUF3504 DOMAIN-CONTAINING PROTEIN"/>
    <property type="match status" value="1"/>
</dbReference>
<keyword evidence="1" id="KW-1017">Isopeptide bond</keyword>
<dbReference type="InterPro" id="IPR013762">
    <property type="entry name" value="Integrase-like_cat_sf"/>
</dbReference>
<keyword evidence="3" id="KW-0832">Ubl conjugation</keyword>
<feature type="compositionally biased region" description="Basic and acidic residues" evidence="5">
    <location>
        <begin position="243"/>
        <end position="262"/>
    </location>
</feature>
<keyword evidence="2" id="KW-0597">Phosphoprotein</keyword>
<dbReference type="GO" id="GO:0006310">
    <property type="term" value="P:DNA recombination"/>
    <property type="evidence" value="ECO:0007669"/>
    <property type="project" value="UniProtKB-KW"/>
</dbReference>
<dbReference type="Proteomes" id="UP001152795">
    <property type="component" value="Unassembled WGS sequence"/>
</dbReference>
<dbReference type="InterPro" id="IPR011010">
    <property type="entry name" value="DNA_brk_join_enz"/>
</dbReference>
<evidence type="ECO:0000256" key="3">
    <source>
        <dbReference type="ARBA" id="ARBA00022843"/>
    </source>
</evidence>
<evidence type="ECO:0000256" key="2">
    <source>
        <dbReference type="ARBA" id="ARBA00022553"/>
    </source>
</evidence>